<organism evidence="1">
    <name type="scientific">Tetraselmis sp. GSL018</name>
    <dbReference type="NCBI Taxonomy" id="582737"/>
    <lineage>
        <taxon>Eukaryota</taxon>
        <taxon>Viridiplantae</taxon>
        <taxon>Chlorophyta</taxon>
        <taxon>core chlorophytes</taxon>
        <taxon>Chlorodendrophyceae</taxon>
        <taxon>Chlorodendrales</taxon>
        <taxon>Chlorodendraceae</taxon>
        <taxon>Tetraselmis</taxon>
    </lineage>
</organism>
<name>A0A061RZY9_9CHLO</name>
<accession>A0A061RZY9</accession>
<dbReference type="AlphaFoldDB" id="A0A061RZY9"/>
<evidence type="ECO:0000313" key="1">
    <source>
        <dbReference type="EMBL" id="JAC76220.1"/>
    </source>
</evidence>
<proteinExistence type="predicted"/>
<reference evidence="1" key="1">
    <citation type="submission" date="2014-05" db="EMBL/GenBank/DDBJ databases">
        <title>The transcriptome of the halophilic microalga Tetraselmis sp. GSL018 isolated from the Great Salt Lake, Utah.</title>
        <authorList>
            <person name="Jinkerson R.E."/>
            <person name="D'Adamo S."/>
            <person name="Posewitz M.C."/>
        </authorList>
    </citation>
    <scope>NUCLEOTIDE SEQUENCE</scope>
    <source>
        <strain evidence="1">GSL018</strain>
    </source>
</reference>
<dbReference type="EMBL" id="GBEZ01009361">
    <property type="protein sequence ID" value="JAC76220.1"/>
    <property type="molecule type" value="Transcribed_RNA"/>
</dbReference>
<protein>
    <submittedName>
        <fullName evidence="1">Uncharacterized protein</fullName>
    </submittedName>
</protein>
<sequence length="69" mass="8160">MWTRVVGVAMDIRKLTPFQPWMFQEVADFVRPSRHRYARGSTHSSRRTVKTRRSGFHALLRFSIKALNI</sequence>
<gene>
    <name evidence="1" type="ORF">TSPGSL018_20779</name>
</gene>